<dbReference type="EC" id="3.4.21.53" evidence="9 10"/>
<evidence type="ECO:0000256" key="9">
    <source>
        <dbReference type="HAMAP-Rule" id="MF_01973"/>
    </source>
</evidence>
<dbReference type="Pfam" id="PF02190">
    <property type="entry name" value="LON_substr_bdg"/>
    <property type="match status" value="1"/>
</dbReference>
<dbReference type="GO" id="GO:0004176">
    <property type="term" value="F:ATP-dependent peptidase activity"/>
    <property type="evidence" value="ECO:0007669"/>
    <property type="project" value="UniProtKB-UniRule"/>
</dbReference>
<dbReference type="Proteomes" id="UP000236173">
    <property type="component" value="Unassembled WGS sequence"/>
</dbReference>
<feature type="domain" description="Lon proteolytic" evidence="16">
    <location>
        <begin position="581"/>
        <end position="762"/>
    </location>
</feature>
<dbReference type="InterPro" id="IPR003593">
    <property type="entry name" value="AAA+_ATPase"/>
</dbReference>
<keyword evidence="3 9" id="KW-0645">Protease</keyword>
<feature type="coiled-coil region" evidence="15">
    <location>
        <begin position="226"/>
        <end position="253"/>
    </location>
</feature>
<keyword evidence="4 9" id="KW-0547">Nucleotide-binding</keyword>
<dbReference type="AlphaFoldDB" id="A0A2H5XEG7"/>
<accession>A0A2H5XEG7</accession>
<dbReference type="SMART" id="SM00382">
    <property type="entry name" value="AAA"/>
    <property type="match status" value="1"/>
</dbReference>
<comment type="function">
    <text evidence="9">ATP-dependent serine protease that mediates the selective degradation of mutant and abnormal proteins as well as certain short-lived regulatory proteins. Required for cellular homeostasis and for survival from DNA damage and developmental changes induced by stress. Degrades polypeptides processively to yield small peptide fragments that are 5 to 10 amino acids long. Binds to DNA in a double-stranded, site-specific manner.</text>
</comment>
<evidence type="ECO:0000256" key="12">
    <source>
        <dbReference type="PIRSR" id="PIRSR001174-2"/>
    </source>
</evidence>
<dbReference type="GO" id="GO:0043565">
    <property type="term" value="F:sequence-specific DNA binding"/>
    <property type="evidence" value="ECO:0007669"/>
    <property type="project" value="UniProtKB-UniRule"/>
</dbReference>
<feature type="active site" evidence="9 11">
    <location>
        <position position="711"/>
    </location>
</feature>
<dbReference type="InterPro" id="IPR027543">
    <property type="entry name" value="Lon_bac"/>
</dbReference>
<dbReference type="Pfam" id="PF22667">
    <property type="entry name" value="Lon_lid"/>
    <property type="match status" value="1"/>
</dbReference>
<evidence type="ECO:0000256" key="14">
    <source>
        <dbReference type="RuleBase" id="RU000591"/>
    </source>
</evidence>
<dbReference type="GO" id="GO:0005737">
    <property type="term" value="C:cytoplasm"/>
    <property type="evidence" value="ECO:0007669"/>
    <property type="project" value="UniProtKB-SubCell"/>
</dbReference>
<dbReference type="InterPro" id="IPR027065">
    <property type="entry name" value="Lon_Prtase"/>
</dbReference>
<dbReference type="Gene3D" id="2.30.130.40">
    <property type="entry name" value="LON domain-like"/>
    <property type="match status" value="1"/>
</dbReference>
<dbReference type="PIRSF" id="PIRSF001174">
    <property type="entry name" value="Lon_proteas"/>
    <property type="match status" value="1"/>
</dbReference>
<organism evidence="18 19">
    <name type="scientific">Candidatus Fervidibacter japonicus</name>
    <dbReference type="NCBI Taxonomy" id="2035412"/>
    <lineage>
        <taxon>Bacteria</taxon>
        <taxon>Candidatus Fervidibacterota</taxon>
        <taxon>Candidatus Fervidibacter</taxon>
    </lineage>
</organism>
<evidence type="ECO:0000259" key="17">
    <source>
        <dbReference type="PROSITE" id="PS51787"/>
    </source>
</evidence>
<dbReference type="InterPro" id="IPR015947">
    <property type="entry name" value="PUA-like_sf"/>
</dbReference>
<evidence type="ECO:0000256" key="15">
    <source>
        <dbReference type="SAM" id="Coils"/>
    </source>
</evidence>
<dbReference type="SUPFAM" id="SSF52540">
    <property type="entry name" value="P-loop containing nucleoside triphosphate hydrolases"/>
    <property type="match status" value="1"/>
</dbReference>
<dbReference type="Gene3D" id="3.40.50.300">
    <property type="entry name" value="P-loop containing nucleotide triphosphate hydrolases"/>
    <property type="match status" value="1"/>
</dbReference>
<dbReference type="PROSITE" id="PS51786">
    <property type="entry name" value="LON_PROTEOLYTIC"/>
    <property type="match status" value="1"/>
</dbReference>
<dbReference type="InterPro" id="IPR054594">
    <property type="entry name" value="Lon_lid"/>
</dbReference>
<dbReference type="Gene3D" id="3.30.230.10">
    <property type="match status" value="1"/>
</dbReference>
<dbReference type="InterPro" id="IPR008269">
    <property type="entry name" value="Lon_proteolytic"/>
</dbReference>
<dbReference type="InterPro" id="IPR014721">
    <property type="entry name" value="Ribsml_uS5_D2-typ_fold_subgr"/>
</dbReference>
<gene>
    <name evidence="18" type="primary">lon1</name>
    <name evidence="9" type="synonym">lon</name>
    <name evidence="18" type="ORF">HRbin17_02062</name>
</gene>
<dbReference type="Gene3D" id="1.20.58.1480">
    <property type="match status" value="1"/>
</dbReference>
<comment type="similarity">
    <text evidence="9 10 13 14">Belongs to the peptidase S16 family.</text>
</comment>
<evidence type="ECO:0000256" key="3">
    <source>
        <dbReference type="ARBA" id="ARBA00022670"/>
    </source>
</evidence>
<dbReference type="InterPro" id="IPR004815">
    <property type="entry name" value="Lon_bac/euk-typ"/>
</dbReference>
<evidence type="ECO:0000256" key="6">
    <source>
        <dbReference type="ARBA" id="ARBA00022825"/>
    </source>
</evidence>
<dbReference type="PANTHER" id="PTHR10046">
    <property type="entry name" value="ATP DEPENDENT LON PROTEASE FAMILY MEMBER"/>
    <property type="match status" value="1"/>
</dbReference>
<dbReference type="Pfam" id="PF05362">
    <property type="entry name" value="Lon_C"/>
    <property type="match status" value="1"/>
</dbReference>
<protein>
    <recommendedName>
        <fullName evidence="9 10">Lon protease</fullName>
        <ecNumber evidence="9 10">3.4.21.53</ecNumber>
    </recommendedName>
    <alternativeName>
        <fullName evidence="9">ATP-dependent protease La</fullName>
    </alternativeName>
</protein>
<dbReference type="InterPro" id="IPR003111">
    <property type="entry name" value="Lon_prtase_N"/>
</dbReference>
<evidence type="ECO:0000256" key="11">
    <source>
        <dbReference type="PIRSR" id="PIRSR001174-1"/>
    </source>
</evidence>
<dbReference type="GO" id="GO:0005524">
    <property type="term" value="F:ATP binding"/>
    <property type="evidence" value="ECO:0007669"/>
    <property type="project" value="UniProtKB-UniRule"/>
</dbReference>
<comment type="subcellular location">
    <subcellularLocation>
        <location evidence="1 9 10">Cytoplasm</location>
    </subcellularLocation>
</comment>
<evidence type="ECO:0000256" key="8">
    <source>
        <dbReference type="ARBA" id="ARBA00023016"/>
    </source>
</evidence>
<keyword evidence="5 9" id="KW-0378">Hydrolase</keyword>
<evidence type="ECO:0000259" key="16">
    <source>
        <dbReference type="PROSITE" id="PS51786"/>
    </source>
</evidence>
<dbReference type="SUPFAM" id="SSF54211">
    <property type="entry name" value="Ribosomal protein S5 domain 2-like"/>
    <property type="match status" value="1"/>
</dbReference>
<dbReference type="InterPro" id="IPR027417">
    <property type="entry name" value="P-loop_NTPase"/>
</dbReference>
<evidence type="ECO:0000313" key="19">
    <source>
        <dbReference type="Proteomes" id="UP000236173"/>
    </source>
</evidence>
<evidence type="ECO:0000256" key="5">
    <source>
        <dbReference type="ARBA" id="ARBA00022801"/>
    </source>
</evidence>
<comment type="catalytic activity">
    <reaction evidence="9 10 13">
        <text>Hydrolysis of proteins in presence of ATP.</text>
        <dbReference type="EC" id="3.4.21.53"/>
    </reaction>
</comment>
<dbReference type="Gene3D" id="1.20.5.5270">
    <property type="match status" value="1"/>
</dbReference>
<dbReference type="InterPro" id="IPR046336">
    <property type="entry name" value="Lon_prtase_N_sf"/>
</dbReference>
<dbReference type="InterPro" id="IPR003959">
    <property type="entry name" value="ATPase_AAA_core"/>
</dbReference>
<reference evidence="19" key="1">
    <citation type="submission" date="2017-09" db="EMBL/GenBank/DDBJ databases">
        <title>Metaegenomics of thermophilic ammonia-oxidizing enrichment culture.</title>
        <authorList>
            <person name="Kato S."/>
            <person name="Suzuki K."/>
        </authorList>
    </citation>
    <scope>NUCLEOTIDE SEQUENCE [LARGE SCALE GENOMIC DNA]</scope>
</reference>
<feature type="active site" evidence="9 11">
    <location>
        <position position="668"/>
    </location>
</feature>
<dbReference type="PROSITE" id="PS51787">
    <property type="entry name" value="LON_N"/>
    <property type="match status" value="1"/>
</dbReference>
<dbReference type="Pfam" id="PF00004">
    <property type="entry name" value="AAA"/>
    <property type="match status" value="1"/>
</dbReference>
<keyword evidence="15" id="KW-0175">Coiled coil</keyword>
<dbReference type="SUPFAM" id="SSF88697">
    <property type="entry name" value="PUA domain-like"/>
    <property type="match status" value="1"/>
</dbReference>
<keyword evidence="2 9" id="KW-0963">Cytoplasm</keyword>
<feature type="binding site" evidence="9 12">
    <location>
        <begin position="345"/>
        <end position="352"/>
    </location>
    <ligand>
        <name>ATP</name>
        <dbReference type="ChEBI" id="CHEBI:30616"/>
    </ligand>
</feature>
<evidence type="ECO:0000256" key="7">
    <source>
        <dbReference type="ARBA" id="ARBA00022840"/>
    </source>
</evidence>
<comment type="induction">
    <text evidence="9">By heat shock.</text>
</comment>
<keyword evidence="7 9" id="KW-0067">ATP-binding</keyword>
<evidence type="ECO:0000313" key="18">
    <source>
        <dbReference type="EMBL" id="GBC99537.1"/>
    </source>
</evidence>
<dbReference type="GO" id="GO:0016887">
    <property type="term" value="F:ATP hydrolysis activity"/>
    <property type="evidence" value="ECO:0007669"/>
    <property type="project" value="UniProtKB-UniRule"/>
</dbReference>
<keyword evidence="8 9" id="KW-0346">Stress response</keyword>
<dbReference type="FunFam" id="3.40.50.300:FF:000382">
    <property type="entry name" value="Lon protease homolog 2, peroxisomal"/>
    <property type="match status" value="1"/>
</dbReference>
<dbReference type="HAMAP" id="MF_01973">
    <property type="entry name" value="lon_bact"/>
    <property type="match status" value="1"/>
</dbReference>
<comment type="subunit">
    <text evidence="9 10">Homohexamer. Organized in a ring with a central cavity.</text>
</comment>
<dbReference type="GO" id="GO:0004252">
    <property type="term" value="F:serine-type endopeptidase activity"/>
    <property type="evidence" value="ECO:0007669"/>
    <property type="project" value="UniProtKB-UniRule"/>
</dbReference>
<dbReference type="SMART" id="SM00464">
    <property type="entry name" value="LON"/>
    <property type="match status" value="1"/>
</dbReference>
<comment type="caution">
    <text evidence="18">The sequence shown here is derived from an EMBL/GenBank/DDBJ whole genome shotgun (WGS) entry which is preliminary data.</text>
</comment>
<sequence length="781" mass="86886">MIPLPDLVIFPGATTPVIIGRQKSLRAMEEVFARDLPVFMVLQRSPTTAEPQAEDLYTIGTVADLLQPMRLPDGNIRVLAQGRCRARLVKITRSEPFYLVIVEELQEPDERDAETVALERLARQKFEQLVQGNRSIPPDAVMYLSSSDSPGRTADIIAAFCTDLKVGERQDLLETLSPQERLRKLLVLLERELQIVELERRIEARVKEGVTASQREFILRERLKAIQEELGERDIFTAEVEELREKVERLKLSEPARERALKEIERLEKIPPMSPETGVIRTYLDWLLSLPWNKRTKDNLDVDRAQRILDEDHYGLKDVKERILEFLAVRKLTDKTKGPILCFIGPPGVGKTSIGKSIARAMGRKFVRISLGGIRDEAEIRGHRRTYVGALPGRIIQGIRQAGTKNPVFMLDEIDKLGVDWRGDPAAALLEALDPEQNNAFSDHYIEVPFDLSEVLFILTGNVTDTIPPALRDRLEIINFPGYTEDEKVQIALRHLIPKNLDSHGLRSNYLTITETALRRIIRHYTQEAGVRNLERQIQAIMRKVAVQVAKGKEVAVRVTPSNLPKFLGPPKFRLGEMEEQDEIGVAMALAWTGIGGDVLSVEVTLLEGSGKLVLTGQLGEVMQESAKAALTYARTVAARLGLKDRLTDKTDVHIHVPAGAIPKDGPSAGVTMAVALVSAVTGLPVRREVGMTGEITLRGKVLPVGGIKEKLLGAHRTGLKVVILPKENEKDLQDLPPKVLKDLQLVFVRHMDEVLPVALKGFTQTAPAVAPAPMTAATMV</sequence>
<evidence type="ECO:0000256" key="4">
    <source>
        <dbReference type="ARBA" id="ARBA00022741"/>
    </source>
</evidence>
<evidence type="ECO:0000256" key="13">
    <source>
        <dbReference type="PROSITE-ProRule" id="PRU01122"/>
    </source>
</evidence>
<proteinExistence type="evidence at transcript level"/>
<dbReference type="EMBL" id="BEHT01000030">
    <property type="protein sequence ID" value="GBC99537.1"/>
    <property type="molecule type" value="Genomic_DNA"/>
</dbReference>
<evidence type="ECO:0000256" key="10">
    <source>
        <dbReference type="PIRNR" id="PIRNR001174"/>
    </source>
</evidence>
<dbReference type="CDD" id="cd19500">
    <property type="entry name" value="RecA-like_Lon"/>
    <property type="match status" value="1"/>
</dbReference>
<dbReference type="InterPro" id="IPR020568">
    <property type="entry name" value="Ribosomal_Su5_D2-typ_SF"/>
</dbReference>
<evidence type="ECO:0000256" key="2">
    <source>
        <dbReference type="ARBA" id="ARBA00022490"/>
    </source>
</evidence>
<keyword evidence="6 9" id="KW-0720">Serine protease</keyword>
<dbReference type="PRINTS" id="PR00830">
    <property type="entry name" value="ENDOLAPTASE"/>
</dbReference>
<dbReference type="FunFam" id="1.20.5.5270:FF:000002">
    <property type="entry name" value="Lon protease homolog"/>
    <property type="match status" value="1"/>
</dbReference>
<feature type="domain" description="Lon N-terminal" evidence="17">
    <location>
        <begin position="1"/>
        <end position="193"/>
    </location>
</feature>
<dbReference type="NCBIfam" id="TIGR00763">
    <property type="entry name" value="lon"/>
    <property type="match status" value="1"/>
</dbReference>
<dbReference type="PROSITE" id="PS01046">
    <property type="entry name" value="LON_SER"/>
    <property type="match status" value="1"/>
</dbReference>
<dbReference type="GO" id="GO:0006515">
    <property type="term" value="P:protein quality control for misfolded or incompletely synthesized proteins"/>
    <property type="evidence" value="ECO:0007669"/>
    <property type="project" value="UniProtKB-UniRule"/>
</dbReference>
<dbReference type="Gene3D" id="1.10.8.60">
    <property type="match status" value="1"/>
</dbReference>
<evidence type="ECO:0000256" key="1">
    <source>
        <dbReference type="ARBA" id="ARBA00004496"/>
    </source>
</evidence>
<name>A0A2H5XEG7_9BACT</name>
<dbReference type="GO" id="GO:0034605">
    <property type="term" value="P:cellular response to heat"/>
    <property type="evidence" value="ECO:0007669"/>
    <property type="project" value="UniProtKB-UniRule"/>
</dbReference>
<dbReference type="InterPro" id="IPR008268">
    <property type="entry name" value="Peptidase_S16_AS"/>
</dbReference>